<keyword evidence="11" id="KW-1185">Reference proteome</keyword>
<dbReference type="AlphaFoldDB" id="A0A089LHK6"/>
<dbReference type="GO" id="GO:0005886">
    <property type="term" value="C:plasma membrane"/>
    <property type="evidence" value="ECO:0007669"/>
    <property type="project" value="UniProtKB-SubCell"/>
</dbReference>
<evidence type="ECO:0000256" key="2">
    <source>
        <dbReference type="ARBA" id="ARBA00022475"/>
    </source>
</evidence>
<feature type="transmembrane region" description="Helical" evidence="7">
    <location>
        <begin position="38"/>
        <end position="56"/>
    </location>
</feature>
<evidence type="ECO:0000256" key="7">
    <source>
        <dbReference type="SAM" id="Phobius"/>
    </source>
</evidence>
<feature type="domain" description="Methyl-accepting transducer" evidence="8">
    <location>
        <begin position="130"/>
        <end position="380"/>
    </location>
</feature>
<proteinExistence type="inferred from homology"/>
<evidence type="ECO:0000313" key="11">
    <source>
        <dbReference type="Proteomes" id="UP000029518"/>
    </source>
</evidence>
<dbReference type="Gene3D" id="1.10.287.950">
    <property type="entry name" value="Methyl-accepting chemotaxis protein"/>
    <property type="match status" value="1"/>
</dbReference>
<gene>
    <name evidence="10" type="ORF">PBOR_23480</name>
</gene>
<dbReference type="KEGG" id="pbd:PBOR_23480"/>
<reference evidence="10" key="1">
    <citation type="submission" date="2014-08" db="EMBL/GenBank/DDBJ databases">
        <title>Comparative genomics of the Paenibacillus odorifer group.</title>
        <authorList>
            <person name="den Bakker H.C."/>
            <person name="Tsai Y.-C.Y.-C."/>
            <person name="Martin N."/>
            <person name="Korlach J."/>
            <person name="Wiedmann M."/>
        </authorList>
    </citation>
    <scope>NUCLEOTIDE SEQUENCE [LARGE SCALE GENOMIC DNA]</scope>
    <source>
        <strain evidence="10">DSM 13188</strain>
    </source>
</reference>
<dbReference type="InterPro" id="IPR004089">
    <property type="entry name" value="MCPsignal_dom"/>
</dbReference>
<keyword evidence="4 6" id="KW-0807">Transducer</keyword>
<dbReference type="OrthoDB" id="2489132at2"/>
<dbReference type="Proteomes" id="UP000029518">
    <property type="component" value="Chromosome"/>
</dbReference>
<keyword evidence="7" id="KW-0812">Transmembrane</keyword>
<dbReference type="GO" id="GO:0007165">
    <property type="term" value="P:signal transduction"/>
    <property type="evidence" value="ECO:0007669"/>
    <property type="project" value="UniProtKB-KW"/>
</dbReference>
<evidence type="ECO:0000256" key="1">
    <source>
        <dbReference type="ARBA" id="ARBA00004236"/>
    </source>
</evidence>
<dbReference type="SUPFAM" id="SSF58104">
    <property type="entry name" value="Methyl-accepting chemotaxis protein (MCP) signaling domain"/>
    <property type="match status" value="1"/>
</dbReference>
<sequence>MDWMNKLPLKQRIVAGCYLVAALFAVPVLITLIVMGKVIIGIILIAALAALTYPLARFIERTLTSSFEDISNVTHTIAKGDFTSRADENGSMGDISRSFNTMIDKLKKILTDVSQLTRQVMDASRGIEDKNQNLKIVMAQVASSSNELALGANEISVDIADMTESIKDIETKVSNYTNSTKEMNKRSAHTLELVEQGRQSVDTQAEGMRKNIQATQKVADTIEALSQNARGITMITKTITEIAEQTNLLSLNASIEAARAGEHGRGFAVVAQEVRKLAEESTASTKEVFGLVRSIEADIKQAIDNIAINEEVVQVQNQMITETANIFAQIVHSVQYITEQISSFSAESDLMLESALKISGAIENISAITQETAAGTEEVSAAMNEQIHALQSVAEETEKMTQSVFQLQKTIHIFKF</sequence>
<keyword evidence="2" id="KW-1003">Cell membrane</keyword>
<dbReference type="SMART" id="SM00304">
    <property type="entry name" value="HAMP"/>
    <property type="match status" value="1"/>
</dbReference>
<evidence type="ECO:0000256" key="3">
    <source>
        <dbReference type="ARBA" id="ARBA00023136"/>
    </source>
</evidence>
<dbReference type="PROSITE" id="PS50885">
    <property type="entry name" value="HAMP"/>
    <property type="match status" value="1"/>
</dbReference>
<dbReference type="EMBL" id="CP009285">
    <property type="protein sequence ID" value="AIQ59580.1"/>
    <property type="molecule type" value="Genomic_DNA"/>
</dbReference>
<evidence type="ECO:0000256" key="5">
    <source>
        <dbReference type="ARBA" id="ARBA00029447"/>
    </source>
</evidence>
<evidence type="ECO:0000313" key="10">
    <source>
        <dbReference type="EMBL" id="AIQ59580.1"/>
    </source>
</evidence>
<dbReference type="PANTHER" id="PTHR32089:SF112">
    <property type="entry name" value="LYSOZYME-LIKE PROTEIN-RELATED"/>
    <property type="match status" value="1"/>
</dbReference>
<dbReference type="PROSITE" id="PS50111">
    <property type="entry name" value="CHEMOTAXIS_TRANSDUC_2"/>
    <property type="match status" value="1"/>
</dbReference>
<dbReference type="Gene3D" id="6.10.340.10">
    <property type="match status" value="1"/>
</dbReference>
<keyword evidence="7" id="KW-1133">Transmembrane helix</keyword>
<dbReference type="CDD" id="cd06225">
    <property type="entry name" value="HAMP"/>
    <property type="match status" value="1"/>
</dbReference>
<dbReference type="Pfam" id="PF00672">
    <property type="entry name" value="HAMP"/>
    <property type="match status" value="1"/>
</dbReference>
<feature type="transmembrane region" description="Helical" evidence="7">
    <location>
        <begin position="12"/>
        <end position="32"/>
    </location>
</feature>
<evidence type="ECO:0000259" key="9">
    <source>
        <dbReference type="PROSITE" id="PS50885"/>
    </source>
</evidence>
<evidence type="ECO:0000256" key="6">
    <source>
        <dbReference type="PROSITE-ProRule" id="PRU00284"/>
    </source>
</evidence>
<name>A0A089LHK6_PAEBO</name>
<dbReference type="RefSeq" id="WP_042215584.1">
    <property type="nucleotide sequence ID" value="NZ_CP009285.1"/>
</dbReference>
<dbReference type="HOGENOM" id="CLU_000445_107_18_9"/>
<feature type="domain" description="HAMP" evidence="9">
    <location>
        <begin position="61"/>
        <end position="111"/>
    </location>
</feature>
<evidence type="ECO:0000259" key="8">
    <source>
        <dbReference type="PROSITE" id="PS50111"/>
    </source>
</evidence>
<keyword evidence="3 7" id="KW-0472">Membrane</keyword>
<comment type="subcellular location">
    <subcellularLocation>
        <location evidence="1">Cell membrane</location>
    </subcellularLocation>
</comment>
<dbReference type="Pfam" id="PF00015">
    <property type="entry name" value="MCPsignal"/>
    <property type="match status" value="1"/>
</dbReference>
<dbReference type="PANTHER" id="PTHR32089">
    <property type="entry name" value="METHYL-ACCEPTING CHEMOTAXIS PROTEIN MCPB"/>
    <property type="match status" value="1"/>
</dbReference>
<organism evidence="10 11">
    <name type="scientific">Paenibacillus borealis</name>
    <dbReference type="NCBI Taxonomy" id="160799"/>
    <lineage>
        <taxon>Bacteria</taxon>
        <taxon>Bacillati</taxon>
        <taxon>Bacillota</taxon>
        <taxon>Bacilli</taxon>
        <taxon>Bacillales</taxon>
        <taxon>Paenibacillaceae</taxon>
        <taxon>Paenibacillus</taxon>
    </lineage>
</organism>
<dbReference type="SMART" id="SM00283">
    <property type="entry name" value="MA"/>
    <property type="match status" value="1"/>
</dbReference>
<evidence type="ECO:0000256" key="4">
    <source>
        <dbReference type="ARBA" id="ARBA00023224"/>
    </source>
</evidence>
<accession>A0A089LHK6</accession>
<comment type="similarity">
    <text evidence="5">Belongs to the methyl-accepting chemotaxis (MCP) protein family.</text>
</comment>
<protein>
    <submittedName>
        <fullName evidence="10">Chemotaxis protein</fullName>
    </submittedName>
</protein>
<dbReference type="InterPro" id="IPR003660">
    <property type="entry name" value="HAMP_dom"/>
</dbReference>